<keyword evidence="5" id="KW-0560">Oxidoreductase</keyword>
<evidence type="ECO:0000256" key="3">
    <source>
        <dbReference type="ARBA" id="ARBA00022630"/>
    </source>
</evidence>
<dbReference type="Gene3D" id="1.20.140.10">
    <property type="entry name" value="Butyryl-CoA Dehydrogenase, subunit A, domain 3"/>
    <property type="match status" value="1"/>
</dbReference>
<feature type="domain" description="Acyl-CoA oxidase/dehydrogenase middle" evidence="7">
    <location>
        <begin position="134"/>
        <end position="230"/>
    </location>
</feature>
<feature type="domain" description="Acyl-CoA dehydrogenase/oxidase C-terminal" evidence="6">
    <location>
        <begin position="242"/>
        <end position="389"/>
    </location>
</feature>
<dbReference type="CDD" id="cd00567">
    <property type="entry name" value="ACAD"/>
    <property type="match status" value="1"/>
</dbReference>
<dbReference type="PANTHER" id="PTHR43884:SF19">
    <property type="entry name" value="ACYL-COA DEHYDROGENASE FADE4-RELATED"/>
    <property type="match status" value="1"/>
</dbReference>
<dbReference type="InterPro" id="IPR036250">
    <property type="entry name" value="AcylCo_DH-like_C"/>
</dbReference>
<dbReference type="InterPro" id="IPR046373">
    <property type="entry name" value="Acyl-CoA_Oxase/DH_mid-dom_sf"/>
</dbReference>
<dbReference type="Gene3D" id="2.40.110.10">
    <property type="entry name" value="Butyryl-CoA Dehydrogenase, subunit A, domain 2"/>
    <property type="match status" value="1"/>
</dbReference>
<comment type="caution">
    <text evidence="9">The sequence shown here is derived from an EMBL/GenBank/DDBJ whole genome shotgun (WGS) entry which is preliminary data.</text>
</comment>
<gene>
    <name evidence="9" type="ORF">RM649_22250</name>
</gene>
<dbReference type="InterPro" id="IPR013786">
    <property type="entry name" value="AcylCoA_DH/ox_N"/>
</dbReference>
<name>A0ABU2RNE4_9ACTN</name>
<reference evidence="10" key="1">
    <citation type="submission" date="2023-07" db="EMBL/GenBank/DDBJ databases">
        <title>30 novel species of actinomycetes from the DSMZ collection.</title>
        <authorList>
            <person name="Nouioui I."/>
        </authorList>
    </citation>
    <scope>NUCLEOTIDE SEQUENCE [LARGE SCALE GENOMIC DNA]</scope>
    <source>
        <strain evidence="10">DSM 41770</strain>
    </source>
</reference>
<evidence type="ECO:0000259" key="8">
    <source>
        <dbReference type="Pfam" id="PF02771"/>
    </source>
</evidence>
<evidence type="ECO:0000256" key="5">
    <source>
        <dbReference type="RuleBase" id="RU362125"/>
    </source>
</evidence>
<evidence type="ECO:0000313" key="10">
    <source>
        <dbReference type="Proteomes" id="UP001183777"/>
    </source>
</evidence>
<comment type="cofactor">
    <cofactor evidence="1 5">
        <name>FAD</name>
        <dbReference type="ChEBI" id="CHEBI:57692"/>
    </cofactor>
</comment>
<proteinExistence type="inferred from homology"/>
<comment type="similarity">
    <text evidence="2 5">Belongs to the acyl-CoA dehydrogenase family.</text>
</comment>
<dbReference type="Pfam" id="PF02770">
    <property type="entry name" value="Acyl-CoA_dh_M"/>
    <property type="match status" value="1"/>
</dbReference>
<dbReference type="InterPro" id="IPR009100">
    <property type="entry name" value="AcylCoA_DH/oxidase_NM_dom_sf"/>
</dbReference>
<dbReference type="SUPFAM" id="SSF56645">
    <property type="entry name" value="Acyl-CoA dehydrogenase NM domain-like"/>
    <property type="match status" value="1"/>
</dbReference>
<feature type="domain" description="Acyl-CoA dehydrogenase/oxidase N-terminal" evidence="8">
    <location>
        <begin position="17"/>
        <end position="128"/>
    </location>
</feature>
<dbReference type="InterPro" id="IPR006091">
    <property type="entry name" value="Acyl-CoA_Oxase/DH_mid-dom"/>
</dbReference>
<sequence length="417" mass="44522">MTATPATPPPALRPYLTARHELLWNEADAFAAEHVAPRAVRMEAAPGRVERKVADLMAARGWFAVTVPPAFGGLGAGHVAKTVLLHRVGCVSAAAAAILQATLIPVGALLHFATYEQKVRWLPGVADGSLLLSIAVTEPTAGGHIGGIETTAEPAGNEWVITGNKVHIGNSHLAGAHLVIARTAEAGVRTSHALTAFMVESDRPGLSIADHRPGLGLHGFSAGRLDLDHVRVPTDNVVGEIGQGLSVAQSSSILYGRPNLAAVSLGIHEAVAATTTSYLKARPRYRGALSDLPVLRDRVGDMEARLRAARILAYQSVHLLDQSLSCDAELINAKYLGHQWAMQSVQDSMELHGAQALDREYVLQRLWRDIQHTHPPAGTGEVQRIRLSDAAFDEDHIQWSERLAAEAAWAQPDPTAA</sequence>
<evidence type="ECO:0000259" key="7">
    <source>
        <dbReference type="Pfam" id="PF02770"/>
    </source>
</evidence>
<organism evidence="9 10">
    <name type="scientific">Streptomyces salyersiae</name>
    <dbReference type="NCBI Taxonomy" id="3075530"/>
    <lineage>
        <taxon>Bacteria</taxon>
        <taxon>Bacillati</taxon>
        <taxon>Actinomycetota</taxon>
        <taxon>Actinomycetes</taxon>
        <taxon>Kitasatosporales</taxon>
        <taxon>Streptomycetaceae</taxon>
        <taxon>Streptomyces</taxon>
    </lineage>
</organism>
<evidence type="ECO:0000256" key="2">
    <source>
        <dbReference type="ARBA" id="ARBA00009347"/>
    </source>
</evidence>
<evidence type="ECO:0000256" key="1">
    <source>
        <dbReference type="ARBA" id="ARBA00001974"/>
    </source>
</evidence>
<dbReference type="SUPFAM" id="SSF47203">
    <property type="entry name" value="Acyl-CoA dehydrogenase C-terminal domain-like"/>
    <property type="match status" value="1"/>
</dbReference>
<dbReference type="RefSeq" id="WP_311659041.1">
    <property type="nucleotide sequence ID" value="NZ_JAVREX010000010.1"/>
</dbReference>
<accession>A0ABU2RNE4</accession>
<dbReference type="Gene3D" id="1.10.540.10">
    <property type="entry name" value="Acyl-CoA dehydrogenase/oxidase, N-terminal domain"/>
    <property type="match status" value="1"/>
</dbReference>
<keyword evidence="10" id="KW-1185">Reference proteome</keyword>
<evidence type="ECO:0000313" key="9">
    <source>
        <dbReference type="EMBL" id="MDT0430357.1"/>
    </source>
</evidence>
<evidence type="ECO:0000256" key="4">
    <source>
        <dbReference type="ARBA" id="ARBA00022827"/>
    </source>
</evidence>
<protein>
    <submittedName>
        <fullName evidence="9">Acyl-CoA dehydrogenase</fullName>
    </submittedName>
</protein>
<dbReference type="Proteomes" id="UP001183777">
    <property type="component" value="Unassembled WGS sequence"/>
</dbReference>
<keyword evidence="3 5" id="KW-0285">Flavoprotein</keyword>
<dbReference type="PANTHER" id="PTHR43884">
    <property type="entry name" value="ACYL-COA DEHYDROGENASE"/>
    <property type="match status" value="1"/>
</dbReference>
<keyword evidence="4 5" id="KW-0274">FAD</keyword>
<dbReference type="InterPro" id="IPR009075">
    <property type="entry name" value="AcylCo_DH/oxidase_C"/>
</dbReference>
<evidence type="ECO:0000259" key="6">
    <source>
        <dbReference type="Pfam" id="PF00441"/>
    </source>
</evidence>
<dbReference type="Pfam" id="PF02771">
    <property type="entry name" value="Acyl-CoA_dh_N"/>
    <property type="match status" value="1"/>
</dbReference>
<dbReference type="EMBL" id="JAVREX010000010">
    <property type="protein sequence ID" value="MDT0430357.1"/>
    <property type="molecule type" value="Genomic_DNA"/>
</dbReference>
<dbReference type="Pfam" id="PF00441">
    <property type="entry name" value="Acyl-CoA_dh_1"/>
    <property type="match status" value="1"/>
</dbReference>
<dbReference type="InterPro" id="IPR037069">
    <property type="entry name" value="AcylCoA_DH/ox_N_sf"/>
</dbReference>